<evidence type="ECO:0000313" key="2">
    <source>
        <dbReference type="EMBL" id="KUN59261.1"/>
    </source>
</evidence>
<organism evidence="2 3">
    <name type="scientific">Streptomyces griseorubiginosus</name>
    <dbReference type="NCBI Taxonomy" id="67304"/>
    <lineage>
        <taxon>Bacteria</taxon>
        <taxon>Bacillati</taxon>
        <taxon>Actinomycetota</taxon>
        <taxon>Actinomycetes</taxon>
        <taxon>Kitasatosporales</taxon>
        <taxon>Streptomycetaceae</taxon>
        <taxon>Streptomyces</taxon>
    </lineage>
</organism>
<accession>A0A117QX94</accession>
<feature type="compositionally biased region" description="Pro residues" evidence="1">
    <location>
        <begin position="136"/>
        <end position="146"/>
    </location>
</feature>
<dbReference type="Proteomes" id="UP000054375">
    <property type="component" value="Unassembled WGS sequence"/>
</dbReference>
<dbReference type="EMBL" id="LMWV01000037">
    <property type="protein sequence ID" value="KUN59261.1"/>
    <property type="molecule type" value="Genomic_DNA"/>
</dbReference>
<feature type="region of interest" description="Disordered" evidence="1">
    <location>
        <begin position="89"/>
        <end position="146"/>
    </location>
</feature>
<name>A0A117QX94_9ACTN</name>
<keyword evidence="3" id="KW-1185">Reference proteome</keyword>
<reference evidence="2 3" key="1">
    <citation type="submission" date="2015-10" db="EMBL/GenBank/DDBJ databases">
        <title>Draft genome sequence of Streptomyces griseorubiginosus DSM 40469, type strain for the species Streptomyces griseorubiginosus.</title>
        <authorList>
            <person name="Ruckert C."/>
            <person name="Winkler A."/>
            <person name="Kalinowski J."/>
            <person name="Kampfer P."/>
            <person name="Glaeser S."/>
        </authorList>
    </citation>
    <scope>NUCLEOTIDE SEQUENCE [LARGE SCALE GENOMIC DNA]</scope>
    <source>
        <strain evidence="2 3">DSM 40469</strain>
    </source>
</reference>
<feature type="compositionally biased region" description="Low complexity" evidence="1">
    <location>
        <begin position="97"/>
        <end position="113"/>
    </location>
</feature>
<gene>
    <name evidence="2" type="ORF">AQJ54_40090</name>
</gene>
<protein>
    <submittedName>
        <fullName evidence="2">Uncharacterized protein</fullName>
    </submittedName>
</protein>
<comment type="caution">
    <text evidence="2">The sequence shown here is derived from an EMBL/GenBank/DDBJ whole genome shotgun (WGS) entry which is preliminary data.</text>
</comment>
<sequence>MDDDFGPVVASYTWDEAFEDGAFIKVPPAAATAAGIDMPLAITPGARKEFVEGGDGDEDDRLRTVLSAVARAVKRGPDDEVCFVVPAEELPSGQTPGCGSSSTAMTGSAATSCRPMHPTSTPSRASGRCCDAATRPTPPSPTPTTC</sequence>
<proteinExistence type="predicted"/>
<evidence type="ECO:0000313" key="3">
    <source>
        <dbReference type="Proteomes" id="UP000054375"/>
    </source>
</evidence>
<dbReference type="AlphaFoldDB" id="A0A117QX94"/>
<evidence type="ECO:0000256" key="1">
    <source>
        <dbReference type="SAM" id="MobiDB-lite"/>
    </source>
</evidence>